<dbReference type="Proteomes" id="UP000747110">
    <property type="component" value="Unassembled WGS sequence"/>
</dbReference>
<name>A0A8J4CY68_9CHLO</name>
<accession>A0A8J4CY68</accession>
<protein>
    <submittedName>
        <fullName evidence="1">Uncharacterized protein</fullName>
    </submittedName>
</protein>
<sequence length="103" mass="11283">PGQVFPVHLNLRALFQRAPLQPDHLPALPLQPLQPPQQQQLQQGLQLELLPPGLTQRPSTPAQVPLAQIFPMRLDTRVLFQQAPKYDGLYGMLLNGAGLPAAG</sequence>
<comment type="caution">
    <text evidence="1">The sequence shown here is derived from an EMBL/GenBank/DDBJ whole genome shotgun (WGS) entry which is preliminary data.</text>
</comment>
<evidence type="ECO:0000313" key="2">
    <source>
        <dbReference type="Proteomes" id="UP000747110"/>
    </source>
</evidence>
<feature type="non-terminal residue" evidence="1">
    <location>
        <position position="1"/>
    </location>
</feature>
<organism evidence="1 2">
    <name type="scientific">Volvox reticuliferus</name>
    <dbReference type="NCBI Taxonomy" id="1737510"/>
    <lineage>
        <taxon>Eukaryota</taxon>
        <taxon>Viridiplantae</taxon>
        <taxon>Chlorophyta</taxon>
        <taxon>core chlorophytes</taxon>
        <taxon>Chlorophyceae</taxon>
        <taxon>CS clade</taxon>
        <taxon>Chlamydomonadales</taxon>
        <taxon>Volvocaceae</taxon>
        <taxon>Volvox</taxon>
    </lineage>
</organism>
<gene>
    <name evidence="1" type="ORF">Vretifemale_18934</name>
</gene>
<dbReference type="AlphaFoldDB" id="A0A8J4CY68"/>
<dbReference type="EMBL" id="BNCP01000064">
    <property type="protein sequence ID" value="GIL91393.1"/>
    <property type="molecule type" value="Genomic_DNA"/>
</dbReference>
<reference evidence="1" key="1">
    <citation type="journal article" date="2021" name="Proc. Natl. Acad. Sci. U.S.A.">
        <title>Three genomes in the algal genus Volvox reveal the fate of a haploid sex-determining region after a transition to homothallism.</title>
        <authorList>
            <person name="Yamamoto K."/>
            <person name="Hamaji T."/>
            <person name="Kawai-Toyooka H."/>
            <person name="Matsuzaki R."/>
            <person name="Takahashi F."/>
            <person name="Nishimura Y."/>
            <person name="Kawachi M."/>
            <person name="Noguchi H."/>
            <person name="Minakuchi Y."/>
            <person name="Umen J.G."/>
            <person name="Toyoda A."/>
            <person name="Nozaki H."/>
        </authorList>
    </citation>
    <scope>NUCLEOTIDE SEQUENCE</scope>
    <source>
        <strain evidence="1">NIES-3786</strain>
    </source>
</reference>
<proteinExistence type="predicted"/>
<evidence type="ECO:0000313" key="1">
    <source>
        <dbReference type="EMBL" id="GIL91393.1"/>
    </source>
</evidence>
<keyword evidence="2" id="KW-1185">Reference proteome</keyword>